<feature type="transmembrane region" description="Helical" evidence="4">
    <location>
        <begin position="279"/>
        <end position="300"/>
    </location>
</feature>
<evidence type="ECO:0000259" key="5">
    <source>
        <dbReference type="PROSITE" id="PS50850"/>
    </source>
</evidence>
<evidence type="ECO:0000256" key="2">
    <source>
        <dbReference type="ARBA" id="ARBA00022989"/>
    </source>
</evidence>
<dbReference type="PANTHER" id="PTHR11360">
    <property type="entry name" value="MONOCARBOXYLATE TRANSPORTER"/>
    <property type="match status" value="1"/>
</dbReference>
<accession>A0A543KAU5</accession>
<dbReference type="SUPFAM" id="SSF103473">
    <property type="entry name" value="MFS general substrate transporter"/>
    <property type="match status" value="1"/>
</dbReference>
<dbReference type="EMBL" id="VFPT01000001">
    <property type="protein sequence ID" value="TQM92201.1"/>
    <property type="molecule type" value="Genomic_DNA"/>
</dbReference>
<feature type="transmembrane region" description="Helical" evidence="4">
    <location>
        <begin position="137"/>
        <end position="160"/>
    </location>
</feature>
<feature type="transmembrane region" description="Helical" evidence="4">
    <location>
        <begin position="248"/>
        <end position="267"/>
    </location>
</feature>
<evidence type="ECO:0000256" key="1">
    <source>
        <dbReference type="ARBA" id="ARBA00022692"/>
    </source>
</evidence>
<proteinExistence type="predicted"/>
<protein>
    <submittedName>
        <fullName evidence="6">Sugar phosphate permease</fullName>
    </submittedName>
</protein>
<dbReference type="Proteomes" id="UP000320582">
    <property type="component" value="Unassembled WGS sequence"/>
</dbReference>
<feature type="transmembrane region" description="Helical" evidence="4">
    <location>
        <begin position="342"/>
        <end position="364"/>
    </location>
</feature>
<feature type="transmembrane region" description="Helical" evidence="4">
    <location>
        <begin position="76"/>
        <end position="96"/>
    </location>
</feature>
<dbReference type="GO" id="GO:0022857">
    <property type="term" value="F:transmembrane transporter activity"/>
    <property type="evidence" value="ECO:0007669"/>
    <property type="project" value="InterPro"/>
</dbReference>
<feature type="transmembrane region" description="Helical" evidence="4">
    <location>
        <begin position="12"/>
        <end position="40"/>
    </location>
</feature>
<feature type="transmembrane region" description="Helical" evidence="4">
    <location>
        <begin position="370"/>
        <end position="393"/>
    </location>
</feature>
<organism evidence="6 7">
    <name type="scientific">Roseinatronobacter monicus</name>
    <dbReference type="NCBI Taxonomy" id="393481"/>
    <lineage>
        <taxon>Bacteria</taxon>
        <taxon>Pseudomonadati</taxon>
        <taxon>Pseudomonadota</taxon>
        <taxon>Alphaproteobacteria</taxon>
        <taxon>Rhodobacterales</taxon>
        <taxon>Paracoccaceae</taxon>
        <taxon>Roseinatronobacter</taxon>
    </lineage>
</organism>
<evidence type="ECO:0000313" key="7">
    <source>
        <dbReference type="Proteomes" id="UP000320582"/>
    </source>
</evidence>
<dbReference type="Gene3D" id="1.20.1250.20">
    <property type="entry name" value="MFS general substrate transporter like domains"/>
    <property type="match status" value="2"/>
</dbReference>
<name>A0A543KAU5_9RHOB</name>
<dbReference type="AlphaFoldDB" id="A0A543KAU5"/>
<comment type="caution">
    <text evidence="6">The sequence shown here is derived from an EMBL/GenBank/DDBJ whole genome shotgun (WGS) entry which is preliminary data.</text>
</comment>
<evidence type="ECO:0000256" key="4">
    <source>
        <dbReference type="SAM" id="Phobius"/>
    </source>
</evidence>
<dbReference type="PANTHER" id="PTHR11360:SF290">
    <property type="entry name" value="MONOCARBOXYLATE MFS PERMEASE"/>
    <property type="match status" value="1"/>
</dbReference>
<keyword evidence="2 4" id="KW-1133">Transmembrane helix</keyword>
<evidence type="ECO:0000256" key="3">
    <source>
        <dbReference type="ARBA" id="ARBA00023136"/>
    </source>
</evidence>
<dbReference type="OrthoDB" id="9796632at2"/>
<keyword evidence="1 4" id="KW-0812">Transmembrane</keyword>
<keyword evidence="3 4" id="KW-0472">Membrane</keyword>
<feature type="transmembrane region" description="Helical" evidence="4">
    <location>
        <begin position="52"/>
        <end position="69"/>
    </location>
</feature>
<dbReference type="InterPro" id="IPR011701">
    <property type="entry name" value="MFS"/>
</dbReference>
<dbReference type="InterPro" id="IPR050327">
    <property type="entry name" value="Proton-linked_MCT"/>
</dbReference>
<keyword evidence="7" id="KW-1185">Reference proteome</keyword>
<dbReference type="InterPro" id="IPR020846">
    <property type="entry name" value="MFS_dom"/>
</dbReference>
<dbReference type="InterPro" id="IPR036259">
    <property type="entry name" value="MFS_trans_sf"/>
</dbReference>
<dbReference type="PROSITE" id="PS50850">
    <property type="entry name" value="MFS"/>
    <property type="match status" value="1"/>
</dbReference>
<feature type="transmembrane region" description="Helical" evidence="4">
    <location>
        <begin position="306"/>
        <end position="330"/>
    </location>
</feature>
<feature type="transmembrane region" description="Helical" evidence="4">
    <location>
        <begin position="217"/>
        <end position="236"/>
    </location>
</feature>
<dbReference type="Pfam" id="PF07690">
    <property type="entry name" value="MFS_1"/>
    <property type="match status" value="1"/>
</dbReference>
<feature type="transmembrane region" description="Helical" evidence="4">
    <location>
        <begin position="166"/>
        <end position="188"/>
    </location>
</feature>
<dbReference type="RefSeq" id="WP_142079948.1">
    <property type="nucleotide sequence ID" value="NZ_VFPT01000001.1"/>
</dbReference>
<feature type="transmembrane region" description="Helical" evidence="4">
    <location>
        <begin position="102"/>
        <end position="125"/>
    </location>
</feature>
<gene>
    <name evidence="6" type="ORF">BD293_0794</name>
</gene>
<sequence length="409" mass="42787">MSEQLVFDSRYSWARLAVTLAIATIGNVGMWSVIVIMPAVQAEFGVSRADSSLPYTLTMLGFGLGNLLIGRAVDRFGISSALIGASLLSGIGYLAAAASPSILILSLVHFVIGLGSAASFGPLIADISHWFQRRRGIAVAVAASGNYLSGAIWPMMLAGVLSENGWRAVCLALAVIVTVLLIPLALLLRRRVPELSMTAAANFSLANRAACGLSPRALAWLLALAGLGCCVAMSMPQVHIVALCVDRGFGPAVGAEMLSLMLLGGVVSRLISGLIADKLGGVLTLLIGSVLQMLALFLYLPAGGLVSLYIVSLVFGLAQGGIVPAYALIVREYMPAREAGERVGFVIMATILGMALGGWMSGWIHDLTGSYQLAFVNGIVWNALNIAIMLLILTRTLRPRRDPSGGLAA</sequence>
<evidence type="ECO:0000313" key="6">
    <source>
        <dbReference type="EMBL" id="TQM92201.1"/>
    </source>
</evidence>
<feature type="domain" description="Major facilitator superfamily (MFS) profile" evidence="5">
    <location>
        <begin position="1"/>
        <end position="402"/>
    </location>
</feature>
<reference evidence="6 7" key="1">
    <citation type="submission" date="2019-06" db="EMBL/GenBank/DDBJ databases">
        <title>Genomic Encyclopedia of Archaeal and Bacterial Type Strains, Phase II (KMG-II): from individual species to whole genera.</title>
        <authorList>
            <person name="Goeker M."/>
        </authorList>
    </citation>
    <scope>NUCLEOTIDE SEQUENCE [LARGE SCALE GENOMIC DNA]</scope>
    <source>
        <strain evidence="6 7">DSM 18423</strain>
    </source>
</reference>